<proteinExistence type="predicted"/>
<feature type="compositionally biased region" description="Basic residues" evidence="1">
    <location>
        <begin position="58"/>
        <end position="72"/>
    </location>
</feature>
<evidence type="ECO:0000313" key="2">
    <source>
        <dbReference type="EMBL" id="KIY61028.1"/>
    </source>
</evidence>
<dbReference type="AlphaFoldDB" id="A0A0D7ARP3"/>
<reference evidence="2 3" key="1">
    <citation type="journal article" date="2015" name="Fungal Genet. Biol.">
        <title>Evolution of novel wood decay mechanisms in Agaricales revealed by the genome sequences of Fistulina hepatica and Cylindrobasidium torrendii.</title>
        <authorList>
            <person name="Floudas D."/>
            <person name="Held B.W."/>
            <person name="Riley R."/>
            <person name="Nagy L.G."/>
            <person name="Koehler G."/>
            <person name="Ransdell A.S."/>
            <person name="Younus H."/>
            <person name="Chow J."/>
            <person name="Chiniquy J."/>
            <person name="Lipzen A."/>
            <person name="Tritt A."/>
            <person name="Sun H."/>
            <person name="Haridas S."/>
            <person name="LaButti K."/>
            <person name="Ohm R.A."/>
            <person name="Kues U."/>
            <person name="Blanchette R.A."/>
            <person name="Grigoriev I.V."/>
            <person name="Minto R.E."/>
            <person name="Hibbett D.S."/>
        </authorList>
    </citation>
    <scope>NUCLEOTIDE SEQUENCE [LARGE SCALE GENOMIC DNA]</scope>
    <source>
        <strain evidence="2 3">FP15055 ss-10</strain>
    </source>
</reference>
<gene>
    <name evidence="2" type="ORF">CYLTODRAFT_460197</name>
</gene>
<feature type="non-terminal residue" evidence="2">
    <location>
        <position position="152"/>
    </location>
</feature>
<sequence length="152" mass="16117">MSSMSPAHPSGGKSDDEPSDAENWSTQGRLCRGTAPGIYKGQADSETDDDGADTSSKSTKKAGVKPSARSKGKQSTIRQHFQAARSRERSLSVKQSMSSVSRSNSRRLSKPPTQDRGASVTAGPSNAIRGGTRRPSPYDPDRPNAERIQAAA</sequence>
<evidence type="ECO:0000256" key="1">
    <source>
        <dbReference type="SAM" id="MobiDB-lite"/>
    </source>
</evidence>
<feature type="region of interest" description="Disordered" evidence="1">
    <location>
        <begin position="1"/>
        <end position="152"/>
    </location>
</feature>
<dbReference type="Proteomes" id="UP000054007">
    <property type="component" value="Unassembled WGS sequence"/>
</dbReference>
<keyword evidence="3" id="KW-1185">Reference proteome</keyword>
<evidence type="ECO:0000313" key="3">
    <source>
        <dbReference type="Proteomes" id="UP000054007"/>
    </source>
</evidence>
<protein>
    <submittedName>
        <fullName evidence="2">Uncharacterized protein</fullName>
    </submittedName>
</protein>
<name>A0A0D7ARP3_9AGAR</name>
<organism evidence="2 3">
    <name type="scientific">Cylindrobasidium torrendii FP15055 ss-10</name>
    <dbReference type="NCBI Taxonomy" id="1314674"/>
    <lineage>
        <taxon>Eukaryota</taxon>
        <taxon>Fungi</taxon>
        <taxon>Dikarya</taxon>
        <taxon>Basidiomycota</taxon>
        <taxon>Agaricomycotina</taxon>
        <taxon>Agaricomycetes</taxon>
        <taxon>Agaricomycetidae</taxon>
        <taxon>Agaricales</taxon>
        <taxon>Marasmiineae</taxon>
        <taxon>Physalacriaceae</taxon>
        <taxon>Cylindrobasidium</taxon>
    </lineage>
</organism>
<accession>A0A0D7ARP3</accession>
<feature type="compositionally biased region" description="Low complexity" evidence="1">
    <location>
        <begin position="92"/>
        <end position="103"/>
    </location>
</feature>
<dbReference type="EMBL" id="KN881092">
    <property type="protein sequence ID" value="KIY61028.1"/>
    <property type="molecule type" value="Genomic_DNA"/>
</dbReference>